<reference evidence="2" key="1">
    <citation type="journal article" date="2023" name="Nat. Plants">
        <title>Single-cell RNA sequencing provides a high-resolution roadmap for understanding the multicellular compartmentation of specialized metabolism.</title>
        <authorList>
            <person name="Sun S."/>
            <person name="Shen X."/>
            <person name="Li Y."/>
            <person name="Li Y."/>
            <person name="Wang S."/>
            <person name="Li R."/>
            <person name="Zhang H."/>
            <person name="Shen G."/>
            <person name="Guo B."/>
            <person name="Wei J."/>
            <person name="Xu J."/>
            <person name="St-Pierre B."/>
            <person name="Chen S."/>
            <person name="Sun C."/>
        </authorList>
    </citation>
    <scope>NUCLEOTIDE SEQUENCE [LARGE SCALE GENOMIC DNA]</scope>
</reference>
<dbReference type="Proteomes" id="UP001060085">
    <property type="component" value="Linkage Group LG03"/>
</dbReference>
<evidence type="ECO:0000313" key="2">
    <source>
        <dbReference type="Proteomes" id="UP001060085"/>
    </source>
</evidence>
<proteinExistence type="predicted"/>
<protein>
    <submittedName>
        <fullName evidence="1">Uncharacterized protein</fullName>
    </submittedName>
</protein>
<name>A0ACC0BKT8_CATRO</name>
<dbReference type="EMBL" id="CM044703">
    <property type="protein sequence ID" value="KAI5673213.1"/>
    <property type="molecule type" value="Genomic_DNA"/>
</dbReference>
<comment type="caution">
    <text evidence="1">The sequence shown here is derived from an EMBL/GenBank/DDBJ whole genome shotgun (WGS) entry which is preliminary data.</text>
</comment>
<keyword evidence="2" id="KW-1185">Reference proteome</keyword>
<accession>A0ACC0BKT8</accession>
<organism evidence="1 2">
    <name type="scientific">Catharanthus roseus</name>
    <name type="common">Madagascar periwinkle</name>
    <name type="synonym">Vinca rosea</name>
    <dbReference type="NCBI Taxonomy" id="4058"/>
    <lineage>
        <taxon>Eukaryota</taxon>
        <taxon>Viridiplantae</taxon>
        <taxon>Streptophyta</taxon>
        <taxon>Embryophyta</taxon>
        <taxon>Tracheophyta</taxon>
        <taxon>Spermatophyta</taxon>
        <taxon>Magnoliopsida</taxon>
        <taxon>eudicotyledons</taxon>
        <taxon>Gunneridae</taxon>
        <taxon>Pentapetalae</taxon>
        <taxon>asterids</taxon>
        <taxon>lamiids</taxon>
        <taxon>Gentianales</taxon>
        <taxon>Apocynaceae</taxon>
        <taxon>Rauvolfioideae</taxon>
        <taxon>Vinceae</taxon>
        <taxon>Catharanthinae</taxon>
        <taxon>Catharanthus</taxon>
    </lineage>
</organism>
<evidence type="ECO:0000313" key="1">
    <source>
        <dbReference type="EMBL" id="KAI5673213.1"/>
    </source>
</evidence>
<sequence>METSNSNGEHDGKDNQNVVADGKKPLRGKSCKGCLFYSSVINSKSQSPFCFGQSHTLQQVPDYVVNSDAKVAKGNQTLTDFRYTCIGYSVHLENNIQSSEPEKQLVKLPFCVGIEILSSKGASKPDPVPASLRTGKDGHTSTHPQPEYHPQLRQPIQAPNGFVYSLVLQNYRFTRNAGVVAMGVKRNILRVSSHIKKKMDNALDPYRRRSK</sequence>
<gene>
    <name evidence="1" type="ORF">M9H77_13577</name>
</gene>